<feature type="region of interest" description="Disordered" evidence="2">
    <location>
        <begin position="121"/>
        <end position="222"/>
    </location>
</feature>
<reference evidence="5" key="1">
    <citation type="journal article" date="2017" name="Genome Biol.">
        <title>Comparative genomics reveals high biological diversity and specific adaptations in the industrially and medically important fungal genus Aspergillus.</title>
        <authorList>
            <person name="de Vries R.P."/>
            <person name="Riley R."/>
            <person name="Wiebenga A."/>
            <person name="Aguilar-Osorio G."/>
            <person name="Amillis S."/>
            <person name="Uchima C.A."/>
            <person name="Anderluh G."/>
            <person name="Asadollahi M."/>
            <person name="Askin M."/>
            <person name="Barry K."/>
            <person name="Battaglia E."/>
            <person name="Bayram O."/>
            <person name="Benocci T."/>
            <person name="Braus-Stromeyer S.A."/>
            <person name="Caldana C."/>
            <person name="Canovas D."/>
            <person name="Cerqueira G.C."/>
            <person name="Chen F."/>
            <person name="Chen W."/>
            <person name="Choi C."/>
            <person name="Clum A."/>
            <person name="Dos Santos R.A."/>
            <person name="Damasio A.R."/>
            <person name="Diallinas G."/>
            <person name="Emri T."/>
            <person name="Fekete E."/>
            <person name="Flipphi M."/>
            <person name="Freyberg S."/>
            <person name="Gallo A."/>
            <person name="Gournas C."/>
            <person name="Habgood R."/>
            <person name="Hainaut M."/>
            <person name="Harispe M.L."/>
            <person name="Henrissat B."/>
            <person name="Hilden K.S."/>
            <person name="Hope R."/>
            <person name="Hossain A."/>
            <person name="Karabika E."/>
            <person name="Karaffa L."/>
            <person name="Karanyi Z."/>
            <person name="Krasevec N."/>
            <person name="Kuo A."/>
            <person name="Kusch H."/>
            <person name="LaButti K."/>
            <person name="Lagendijk E.L."/>
            <person name="Lapidus A."/>
            <person name="Levasseur A."/>
            <person name="Lindquist E."/>
            <person name="Lipzen A."/>
            <person name="Logrieco A.F."/>
            <person name="MacCabe A."/>
            <person name="Maekelae M.R."/>
            <person name="Malavazi I."/>
            <person name="Melin P."/>
            <person name="Meyer V."/>
            <person name="Mielnichuk N."/>
            <person name="Miskei M."/>
            <person name="Molnar A.P."/>
            <person name="Mule G."/>
            <person name="Ngan C.Y."/>
            <person name="Orejas M."/>
            <person name="Orosz E."/>
            <person name="Ouedraogo J.P."/>
            <person name="Overkamp K.M."/>
            <person name="Park H.-S."/>
            <person name="Perrone G."/>
            <person name="Piumi F."/>
            <person name="Punt P.J."/>
            <person name="Ram A.F."/>
            <person name="Ramon A."/>
            <person name="Rauscher S."/>
            <person name="Record E."/>
            <person name="Riano-Pachon D.M."/>
            <person name="Robert V."/>
            <person name="Roehrig J."/>
            <person name="Ruller R."/>
            <person name="Salamov A."/>
            <person name="Salih N.S."/>
            <person name="Samson R.A."/>
            <person name="Sandor E."/>
            <person name="Sanguinetti M."/>
            <person name="Schuetze T."/>
            <person name="Sepcic K."/>
            <person name="Shelest E."/>
            <person name="Sherlock G."/>
            <person name="Sophianopoulou V."/>
            <person name="Squina F.M."/>
            <person name="Sun H."/>
            <person name="Susca A."/>
            <person name="Todd R.B."/>
            <person name="Tsang A."/>
            <person name="Unkles S.E."/>
            <person name="van de Wiele N."/>
            <person name="van Rossen-Uffink D."/>
            <person name="Oliveira J.V."/>
            <person name="Vesth T.C."/>
            <person name="Visser J."/>
            <person name="Yu J.-H."/>
            <person name="Zhou M."/>
            <person name="Andersen M.R."/>
            <person name="Archer D.B."/>
            <person name="Baker S.E."/>
            <person name="Benoit I."/>
            <person name="Brakhage A.A."/>
            <person name="Braus G.H."/>
            <person name="Fischer R."/>
            <person name="Frisvad J.C."/>
            <person name="Goldman G.H."/>
            <person name="Houbraken J."/>
            <person name="Oakley B."/>
            <person name="Pocsi I."/>
            <person name="Scazzocchio C."/>
            <person name="Seiboth B."/>
            <person name="vanKuyk P.A."/>
            <person name="Wortman J."/>
            <person name="Dyer P.S."/>
            <person name="Grigoriev I.V."/>
        </authorList>
    </citation>
    <scope>NUCLEOTIDE SEQUENCE [LARGE SCALE GENOMIC DNA]</scope>
    <source>
        <strain evidence="5">CBS 583.65</strain>
    </source>
</reference>
<dbReference type="Proteomes" id="UP000184073">
    <property type="component" value="Unassembled WGS sequence"/>
</dbReference>
<evidence type="ECO:0000256" key="1">
    <source>
        <dbReference type="ARBA" id="ARBA00006854"/>
    </source>
</evidence>
<gene>
    <name evidence="4" type="ORF">ASPVEDRAFT_201211</name>
</gene>
<comment type="similarity">
    <text evidence="1">Belongs to the WAPL family.</text>
</comment>
<feature type="compositionally biased region" description="Basic residues" evidence="2">
    <location>
        <begin position="1"/>
        <end position="10"/>
    </location>
</feature>
<protein>
    <recommendedName>
        <fullName evidence="3">Wings apart-like protein C-terminal domain-containing protein</fullName>
    </recommendedName>
</protein>
<dbReference type="OrthoDB" id="5976022at2759"/>
<dbReference type="GeneID" id="63724847"/>
<keyword evidence="5" id="KW-1185">Reference proteome</keyword>
<dbReference type="PANTHER" id="PTHR22100">
    <property type="entry name" value="WINGS APART-LIKE PROTEIN HOMOLOG"/>
    <property type="match status" value="1"/>
</dbReference>
<evidence type="ECO:0000256" key="2">
    <source>
        <dbReference type="SAM" id="MobiDB-lite"/>
    </source>
</evidence>
<dbReference type="VEuPathDB" id="FungiDB:ASPVEDRAFT_201211"/>
<evidence type="ECO:0000313" key="4">
    <source>
        <dbReference type="EMBL" id="OJJ06892.1"/>
    </source>
</evidence>
<feature type="compositionally biased region" description="Low complexity" evidence="2">
    <location>
        <begin position="43"/>
        <end position="66"/>
    </location>
</feature>
<dbReference type="PANTHER" id="PTHR22100:SF13">
    <property type="entry name" value="WINGS APART-LIKE PROTEIN HOMOLOG"/>
    <property type="match status" value="1"/>
</dbReference>
<feature type="domain" description="Wings apart-like protein C-terminal" evidence="3">
    <location>
        <begin position="335"/>
        <end position="670"/>
    </location>
</feature>
<feature type="region of interest" description="Disordered" evidence="2">
    <location>
        <begin position="243"/>
        <end position="279"/>
    </location>
</feature>
<feature type="compositionally biased region" description="Polar residues" evidence="2">
    <location>
        <begin position="122"/>
        <end position="131"/>
    </location>
</feature>
<dbReference type="RefSeq" id="XP_040672654.1">
    <property type="nucleotide sequence ID" value="XM_040809336.1"/>
</dbReference>
<organism evidence="4 5">
    <name type="scientific">Aspergillus versicolor CBS 583.65</name>
    <dbReference type="NCBI Taxonomy" id="1036611"/>
    <lineage>
        <taxon>Eukaryota</taxon>
        <taxon>Fungi</taxon>
        <taxon>Dikarya</taxon>
        <taxon>Ascomycota</taxon>
        <taxon>Pezizomycotina</taxon>
        <taxon>Eurotiomycetes</taxon>
        <taxon>Eurotiomycetidae</taxon>
        <taxon>Eurotiales</taxon>
        <taxon>Aspergillaceae</taxon>
        <taxon>Aspergillus</taxon>
        <taxon>Aspergillus subgen. Nidulantes</taxon>
    </lineage>
</organism>
<feature type="compositionally biased region" description="Polar residues" evidence="2">
    <location>
        <begin position="187"/>
        <end position="198"/>
    </location>
</feature>
<proteinExistence type="inferred from homology"/>
<name>A0A1L9PZQ7_ASPVE</name>
<dbReference type="AlphaFoldDB" id="A0A1L9PZQ7"/>
<dbReference type="InterPro" id="IPR011989">
    <property type="entry name" value="ARM-like"/>
</dbReference>
<feature type="region of interest" description="Disordered" evidence="2">
    <location>
        <begin position="304"/>
        <end position="336"/>
    </location>
</feature>
<dbReference type="Pfam" id="PF07814">
    <property type="entry name" value="WAPL"/>
    <property type="match status" value="1"/>
</dbReference>
<feature type="compositionally biased region" description="Polar residues" evidence="2">
    <location>
        <begin position="22"/>
        <end position="38"/>
    </location>
</feature>
<dbReference type="InterPro" id="IPR039874">
    <property type="entry name" value="WAPL"/>
</dbReference>
<dbReference type="STRING" id="1036611.A0A1L9PZQ7"/>
<feature type="compositionally biased region" description="Basic and acidic residues" evidence="2">
    <location>
        <begin position="72"/>
        <end position="84"/>
    </location>
</feature>
<sequence length="713" mass="78893">MSQNRKRRVTYGKSPLNRLESHTQGLGDSARASTSRISPINELATSATSSVRTSRSSRLLKSSSNSPVTRGGNEDENKGDEHIAMPRKRRKSLHEEPYIDPTLRGMSSHAAASLGVNLGNAGLQNNINSPPKHTHRGKPSGGGDTSRSASPDTTLEAESINRPAYSYWRSTRRQKPASQLRDDRKGSSSSLGTSQRLDSASPRKRLVDSLGTADNGGSGAFAPLSHYVPKPLYSSDEVDFTSAGRRLDREASESRTCDPEHLRRSPPAPVPSSMLRSSGVTYSRQRSFLNDSLTLTDLEHHDVKNSHEFETEAESLNVRSSRISPEEDDAQDSKPVRSIHELRRAGDNARFREVIDSIFEDIEDRYSSKSGRCCALAELCGKLLDPQFVHRFSEQGFDERLVNCTLNDLDLISASLALSAHRLIIVGGHTSRVFSDSLWARILELPPAVLDTEDDILILARKPSIGLSKTAQAAIRDVRSHLLPAMGSLSPCLSPQLLALECIKSSLVVLRESGHTIHHFSTLFLGKLIDLIAENAIKDLNSSAPKDQLEFLDRIFLILEDYSVISGPFDYNHCQCFHRLVRFHNVLSLDHRDRRHASMSYIRVILNLTNKEPKLCDCFATPDIVCGLAGIVTTEFRDISSELCHQDDGTLNEVILALGTLINLAEKTKQSRAILISSDNRAVSFFRQLLEQFSGSVGTMDQVRKQLLPIDVF</sequence>
<dbReference type="EMBL" id="KV878136">
    <property type="protein sequence ID" value="OJJ06892.1"/>
    <property type="molecule type" value="Genomic_DNA"/>
</dbReference>
<feature type="region of interest" description="Disordered" evidence="2">
    <location>
        <begin position="1"/>
        <end position="102"/>
    </location>
</feature>
<dbReference type="Gene3D" id="1.25.10.10">
    <property type="entry name" value="Leucine-rich Repeat Variant"/>
    <property type="match status" value="1"/>
</dbReference>
<dbReference type="InterPro" id="IPR022771">
    <property type="entry name" value="WAPL_C"/>
</dbReference>
<evidence type="ECO:0000259" key="3">
    <source>
        <dbReference type="Pfam" id="PF07814"/>
    </source>
</evidence>
<evidence type="ECO:0000313" key="5">
    <source>
        <dbReference type="Proteomes" id="UP000184073"/>
    </source>
</evidence>
<feature type="compositionally biased region" description="Basic and acidic residues" evidence="2">
    <location>
        <begin position="245"/>
        <end position="263"/>
    </location>
</feature>
<accession>A0A1L9PZQ7</accession>